<keyword evidence="1" id="KW-0812">Transmembrane</keyword>
<dbReference type="EMBL" id="WAAO01000002">
    <property type="protein sequence ID" value="KAB1864034.1"/>
    <property type="molecule type" value="Genomic_DNA"/>
</dbReference>
<comment type="caution">
    <text evidence="2">The sequence shown here is derived from an EMBL/GenBank/DDBJ whole genome shotgun (WGS) entry which is preliminary data.</text>
</comment>
<evidence type="ECO:0000313" key="3">
    <source>
        <dbReference type="Proteomes" id="UP000478836"/>
    </source>
</evidence>
<name>A0ABQ6V4E9_9MICO</name>
<keyword evidence="1" id="KW-0472">Membrane</keyword>
<sequence length="99" mass="12054">MRFIYGLSWFLIYVIRAFVLWILIPYAVLAWLFVHSWVQKSTIGQSICWYDQNFLAFMILVPFRYLRFVNPKLRSAKFLRLSEMRVVKTYRISFLSEMV</sequence>
<gene>
    <name evidence="2" type="ORF">F6A08_07760</name>
</gene>
<organism evidence="2 3">
    <name type="scientific">Microbacterium algeriense</name>
    <dbReference type="NCBI Taxonomy" id="2615184"/>
    <lineage>
        <taxon>Bacteria</taxon>
        <taxon>Bacillati</taxon>
        <taxon>Actinomycetota</taxon>
        <taxon>Actinomycetes</taxon>
        <taxon>Micrococcales</taxon>
        <taxon>Microbacteriaceae</taxon>
        <taxon>Microbacterium</taxon>
    </lineage>
</organism>
<reference evidence="3" key="1">
    <citation type="submission" date="2019-09" db="EMBL/GenBank/DDBJ databases">
        <title>Whole genome sequencing of Microbacterium maritypicum.</title>
        <authorList>
            <person name="Lenchi N."/>
        </authorList>
    </citation>
    <scope>NUCLEOTIDE SEQUENCE [LARGE SCALE GENOMIC DNA]</scope>
    <source>
        <strain evidence="3">G1</strain>
    </source>
</reference>
<keyword evidence="3" id="KW-1185">Reference proteome</keyword>
<proteinExistence type="predicted"/>
<accession>A0ABQ6V4E9</accession>
<feature type="transmembrane region" description="Helical" evidence="1">
    <location>
        <begin position="7"/>
        <end position="34"/>
    </location>
</feature>
<dbReference type="Proteomes" id="UP000478836">
    <property type="component" value="Unassembled WGS sequence"/>
</dbReference>
<feature type="transmembrane region" description="Helical" evidence="1">
    <location>
        <begin position="54"/>
        <end position="70"/>
    </location>
</feature>
<evidence type="ECO:0000256" key="1">
    <source>
        <dbReference type="SAM" id="Phobius"/>
    </source>
</evidence>
<keyword evidence="1" id="KW-1133">Transmembrane helix</keyword>
<protein>
    <submittedName>
        <fullName evidence="2">Uncharacterized protein</fullName>
    </submittedName>
</protein>
<evidence type="ECO:0000313" key="2">
    <source>
        <dbReference type="EMBL" id="KAB1864034.1"/>
    </source>
</evidence>